<keyword evidence="4" id="KW-0653">Protein transport</keyword>
<dbReference type="PANTHER" id="PTHR40787">
    <property type="entry name" value="SECRETED PROTEIN"/>
    <property type="match status" value="1"/>
</dbReference>
<comment type="subcellular location">
    <subcellularLocation>
        <location evidence="1">Endoplasmic reticulum</location>
    </subcellularLocation>
</comment>
<dbReference type="GO" id="GO:0015031">
    <property type="term" value="P:protein transport"/>
    <property type="evidence" value="ECO:0007669"/>
    <property type="project" value="UniProtKB-KW"/>
</dbReference>
<evidence type="ECO:0000313" key="7">
    <source>
        <dbReference type="EMBL" id="TID24453.1"/>
    </source>
</evidence>
<dbReference type="Pfam" id="PF08314">
    <property type="entry name" value="Sec39"/>
    <property type="match status" value="1"/>
</dbReference>
<protein>
    <submittedName>
        <fullName evidence="7">Secretory pathway Sec39</fullName>
    </submittedName>
</protein>
<dbReference type="InterPro" id="IPR013244">
    <property type="entry name" value="Sec39_domain"/>
</dbReference>
<feature type="compositionally biased region" description="Polar residues" evidence="5">
    <location>
        <begin position="900"/>
        <end position="909"/>
    </location>
</feature>
<evidence type="ECO:0000256" key="4">
    <source>
        <dbReference type="ARBA" id="ARBA00022927"/>
    </source>
</evidence>
<feature type="domain" description="Sec39" evidence="6">
    <location>
        <begin position="23"/>
        <end position="839"/>
    </location>
</feature>
<feature type="region of interest" description="Disordered" evidence="5">
    <location>
        <begin position="898"/>
        <end position="934"/>
    </location>
</feature>
<evidence type="ECO:0000313" key="8">
    <source>
        <dbReference type="Proteomes" id="UP000298493"/>
    </source>
</evidence>
<evidence type="ECO:0000259" key="6">
    <source>
        <dbReference type="Pfam" id="PF08314"/>
    </source>
</evidence>
<keyword evidence="2" id="KW-0813">Transport</keyword>
<dbReference type="Proteomes" id="UP000298493">
    <property type="component" value="Unassembled WGS sequence"/>
</dbReference>
<evidence type="ECO:0000256" key="5">
    <source>
        <dbReference type="SAM" id="MobiDB-lite"/>
    </source>
</evidence>
<evidence type="ECO:0000256" key="2">
    <source>
        <dbReference type="ARBA" id="ARBA00022448"/>
    </source>
</evidence>
<comment type="caution">
    <text evidence="7">The sequence shown here is derived from an EMBL/GenBank/DDBJ whole genome shotgun (WGS) entry which is preliminary data.</text>
</comment>
<dbReference type="EMBL" id="SNSC02000005">
    <property type="protein sequence ID" value="TID24453.1"/>
    <property type="molecule type" value="Genomic_DNA"/>
</dbReference>
<reference evidence="7 8" key="1">
    <citation type="submission" date="2019-04" db="EMBL/GenBank/DDBJ databases">
        <title>High contiguity whole genome sequence and gene annotation resource for two Venturia nashicola isolates.</title>
        <authorList>
            <person name="Prokchorchik M."/>
            <person name="Won K."/>
            <person name="Lee Y."/>
            <person name="Choi E.D."/>
            <person name="Segonzac C."/>
            <person name="Sohn K.H."/>
        </authorList>
    </citation>
    <scope>NUCLEOTIDE SEQUENCE [LARGE SCALE GENOMIC DNA]</scope>
    <source>
        <strain evidence="7 8">PRI2</strain>
    </source>
</reference>
<dbReference type="PANTHER" id="PTHR40787:SF3">
    <property type="entry name" value="PROTEIN TRANSPORT PROTEIN SEC39"/>
    <property type="match status" value="1"/>
</dbReference>
<name>A0A4Z1P678_9PEZI</name>
<dbReference type="GO" id="GO:0005783">
    <property type="term" value="C:endoplasmic reticulum"/>
    <property type="evidence" value="ECO:0007669"/>
    <property type="project" value="UniProtKB-SubCell"/>
</dbReference>
<evidence type="ECO:0000256" key="3">
    <source>
        <dbReference type="ARBA" id="ARBA00022824"/>
    </source>
</evidence>
<proteinExistence type="predicted"/>
<evidence type="ECO:0000256" key="1">
    <source>
        <dbReference type="ARBA" id="ARBA00004240"/>
    </source>
</evidence>
<dbReference type="GO" id="GO:0006890">
    <property type="term" value="P:retrograde vesicle-mediated transport, Golgi to endoplasmic reticulum"/>
    <property type="evidence" value="ECO:0007669"/>
    <property type="project" value="InterPro"/>
</dbReference>
<accession>A0A4Z1P678</accession>
<sequence>MVPGNGRRTDLKDVAELSKEHGILLAVQLASDSNIDAIQALTIQRKDIFDAELVLRIILTYLTETLDPILYTSFVAQVASNQYQTGQSQPQSTIDIATVSKLSTLKAHKKVQSLHLLPLDHSSCPPAVCDDLLTRFLIHRAHRIDTETGVLNSLPQLVDPFLDEKPFLRTWYISTVLPLLRFGYEYYNDNHGVYSLDQLEWADGESGVAMLLSKALEHGSQDINGRNTMLEAEGKHRSSLARDMRGLVGPWMYGYSDRKRRKLNGQDPRRRRLSVFDKEAERAKQLKEQDGRLEDDAIHDWDAAFLWMTRTAAEKFSTVAEAIEEWDGPPDVDLGGYHEGSHLSKELQKTLLRRYAQTAFATVFAAEASTKETMSHSHTMLVRISQLLDYEPPPDLASSIELLPRIDDHKSALQDLPSSWLEVDALLRPKNPLTSPTLETFALLQLLVFSAYLLAELGHPAAISHVARIRLQFDANEQLGLCQRIVHALSTGAKKDELQWTGIRSRFLWLWGWAMNSADIFAQYGDGVFGKIERSLLEKEILKAFLNASCFPLVVKTYIRSEESQHRLSAEDVQFVIIETVLHHYDNASNGNRTRGGMKKASDMISTLRQYFPESPAFRRCEALLKATHALSFYALTLQHGVPFQPVNIRVSSDPITLIEKLLSQNRGSYTKLDDLISIGVNLVSAGVTILSDPKVPSIETSSTELAAQKRKAERRVIGMAIEAALNEDDFETAYSYVVNRLDTTSASTQVAANGQPEDDISWRAALAAGRHKSSAHSLSASSSISTPPALRRLEQRMELLSQALLLAPPSALPEVLNVWRKCEEEMMSLQASENEEESSFDDRADRALPGTFVSMTAPVQPRREVGRGATEEAPMGLFDVARGAAAAFSRTAFPLRGSTGASQGQSMGPPTGHVRNVSSGGSDTASIASESERVRKRDYVANAVTGGLASGLGWVLGATPVNQQTQH</sequence>
<gene>
    <name evidence="7" type="ORF">E6O75_ATG02818</name>
</gene>
<organism evidence="7 8">
    <name type="scientific">Venturia nashicola</name>
    <dbReference type="NCBI Taxonomy" id="86259"/>
    <lineage>
        <taxon>Eukaryota</taxon>
        <taxon>Fungi</taxon>
        <taxon>Dikarya</taxon>
        <taxon>Ascomycota</taxon>
        <taxon>Pezizomycotina</taxon>
        <taxon>Dothideomycetes</taxon>
        <taxon>Pleosporomycetidae</taxon>
        <taxon>Venturiales</taxon>
        <taxon>Venturiaceae</taxon>
        <taxon>Venturia</taxon>
    </lineage>
</organism>
<keyword evidence="3" id="KW-0256">Endoplasmic reticulum</keyword>
<dbReference type="AlphaFoldDB" id="A0A4Z1P678"/>
<feature type="compositionally biased region" description="Polar residues" evidence="5">
    <location>
        <begin position="917"/>
        <end position="930"/>
    </location>
</feature>
<keyword evidence="8" id="KW-1185">Reference proteome</keyword>